<gene>
    <name evidence="11 15" type="primary">rlmD</name>
    <name evidence="15" type="ORF">NE535_03320</name>
</gene>
<evidence type="ECO:0000256" key="1">
    <source>
        <dbReference type="ARBA" id="ARBA00022485"/>
    </source>
</evidence>
<evidence type="ECO:0000313" key="15">
    <source>
        <dbReference type="EMBL" id="MCT7940831.1"/>
    </source>
</evidence>
<feature type="binding site" evidence="11 12">
    <location>
        <position position="294"/>
    </location>
    <ligand>
        <name>S-adenosyl-L-methionine</name>
        <dbReference type="ChEBI" id="CHEBI:59789"/>
    </ligand>
</feature>
<keyword evidence="3 11" id="KW-0489">Methyltransferase</keyword>
<evidence type="ECO:0000256" key="7">
    <source>
        <dbReference type="ARBA" id="ARBA00023004"/>
    </source>
</evidence>
<comment type="caution">
    <text evidence="15">The sequence shown here is derived from an EMBL/GenBank/DDBJ whole genome shotgun (WGS) entry which is preliminary data.</text>
</comment>
<dbReference type="InterPro" id="IPR030391">
    <property type="entry name" value="MeTrfase_TrmA_CS"/>
</dbReference>
<evidence type="ECO:0000256" key="5">
    <source>
        <dbReference type="ARBA" id="ARBA00022691"/>
    </source>
</evidence>
<name>A0A9X3ALX2_9GAMM</name>
<dbReference type="PROSITE" id="PS01230">
    <property type="entry name" value="TRMA_1"/>
    <property type="match status" value="1"/>
</dbReference>
<dbReference type="EMBL" id="JAMTCD010000003">
    <property type="protein sequence ID" value="MCT7940831.1"/>
    <property type="molecule type" value="Genomic_DNA"/>
</dbReference>
<dbReference type="FunFam" id="2.40.50.140:FF:000097">
    <property type="entry name" value="23S rRNA (uracil(1939)-C(5))-methyltransferase RlmD"/>
    <property type="match status" value="1"/>
</dbReference>
<dbReference type="NCBIfam" id="TIGR00479">
    <property type="entry name" value="rumA"/>
    <property type="match status" value="1"/>
</dbReference>
<dbReference type="InterPro" id="IPR012340">
    <property type="entry name" value="NA-bd_OB-fold"/>
</dbReference>
<dbReference type="Pfam" id="PF01938">
    <property type="entry name" value="TRAM"/>
    <property type="match status" value="1"/>
</dbReference>
<feature type="binding site" evidence="11 12">
    <location>
        <position position="344"/>
    </location>
    <ligand>
        <name>S-adenosyl-L-methionine</name>
        <dbReference type="ChEBI" id="CHEBI:59789"/>
    </ligand>
</feature>
<feature type="binding site" evidence="11 12">
    <location>
        <position position="391"/>
    </location>
    <ligand>
        <name>S-adenosyl-L-methionine</name>
        <dbReference type="ChEBI" id="CHEBI:59789"/>
    </ligand>
</feature>
<dbReference type="GO" id="GO:0003723">
    <property type="term" value="F:RNA binding"/>
    <property type="evidence" value="ECO:0007669"/>
    <property type="project" value="InterPro"/>
</dbReference>
<keyword evidence="8 11" id="KW-0411">Iron-sulfur</keyword>
<evidence type="ECO:0000256" key="3">
    <source>
        <dbReference type="ARBA" id="ARBA00022603"/>
    </source>
</evidence>
<evidence type="ECO:0000313" key="16">
    <source>
        <dbReference type="Proteomes" id="UP001155546"/>
    </source>
</evidence>
<dbReference type="PROSITE" id="PS51687">
    <property type="entry name" value="SAM_MT_RNA_M5U"/>
    <property type="match status" value="1"/>
</dbReference>
<evidence type="ECO:0000256" key="11">
    <source>
        <dbReference type="HAMAP-Rule" id="MF_01010"/>
    </source>
</evidence>
<dbReference type="GO" id="GO:0051539">
    <property type="term" value="F:4 iron, 4 sulfur cluster binding"/>
    <property type="evidence" value="ECO:0007669"/>
    <property type="project" value="UniProtKB-KW"/>
</dbReference>
<dbReference type="CDD" id="cd02440">
    <property type="entry name" value="AdoMet_MTases"/>
    <property type="match status" value="1"/>
</dbReference>
<dbReference type="SUPFAM" id="SSF50249">
    <property type="entry name" value="Nucleic acid-binding proteins"/>
    <property type="match status" value="1"/>
</dbReference>
<dbReference type="InterPro" id="IPR002792">
    <property type="entry name" value="TRAM_dom"/>
</dbReference>
<dbReference type="InterPro" id="IPR030390">
    <property type="entry name" value="MeTrfase_TrmA_AS"/>
</dbReference>
<evidence type="ECO:0000256" key="2">
    <source>
        <dbReference type="ARBA" id="ARBA00022552"/>
    </source>
</evidence>
<dbReference type="Gene3D" id="2.40.50.140">
    <property type="entry name" value="Nucleic acid-binding proteins"/>
    <property type="match status" value="1"/>
</dbReference>
<dbReference type="HAMAP" id="MF_01010">
    <property type="entry name" value="23SrRNA_methyltr_RlmD"/>
    <property type="match status" value="1"/>
</dbReference>
<dbReference type="GO" id="GO:0070475">
    <property type="term" value="P:rRNA base methylation"/>
    <property type="evidence" value="ECO:0007669"/>
    <property type="project" value="TreeGrafter"/>
</dbReference>
<dbReference type="Gene3D" id="3.40.50.150">
    <property type="entry name" value="Vaccinia Virus protein VP39"/>
    <property type="match status" value="1"/>
</dbReference>
<feature type="binding site" evidence="11">
    <location>
        <position position="83"/>
    </location>
    <ligand>
        <name>[4Fe-4S] cluster</name>
        <dbReference type="ChEBI" id="CHEBI:49883"/>
    </ligand>
</feature>
<keyword evidence="16" id="KW-1185">Reference proteome</keyword>
<dbReference type="RefSeq" id="WP_261297272.1">
    <property type="nucleotide sequence ID" value="NZ_JAMTCD010000003.1"/>
</dbReference>
<dbReference type="GO" id="GO:0070041">
    <property type="term" value="F:rRNA (uridine-C5-)-methyltransferase activity"/>
    <property type="evidence" value="ECO:0007669"/>
    <property type="project" value="UniProtKB-UniRule"/>
</dbReference>
<organism evidence="15 16">
    <name type="scientific">Shewanella holmiensis</name>
    <dbReference type="NCBI Taxonomy" id="2952222"/>
    <lineage>
        <taxon>Bacteria</taxon>
        <taxon>Pseudomonadati</taxon>
        <taxon>Pseudomonadota</taxon>
        <taxon>Gammaproteobacteria</taxon>
        <taxon>Alteromonadales</taxon>
        <taxon>Shewanellaceae</taxon>
        <taxon>Shewanella</taxon>
    </lineage>
</organism>
<dbReference type="Pfam" id="PF05958">
    <property type="entry name" value="tRNA_U5-meth_tr"/>
    <property type="match status" value="1"/>
</dbReference>
<keyword evidence="1 11" id="KW-0004">4Fe-4S</keyword>
<evidence type="ECO:0000256" key="8">
    <source>
        <dbReference type="ARBA" id="ARBA00023014"/>
    </source>
</evidence>
<feature type="binding site" evidence="11">
    <location>
        <position position="371"/>
    </location>
    <ligand>
        <name>S-adenosyl-L-methionine</name>
        <dbReference type="ChEBI" id="CHEBI:59789"/>
    </ligand>
</feature>
<feature type="domain" description="TRAM" evidence="14">
    <location>
        <begin position="12"/>
        <end position="70"/>
    </location>
</feature>
<comment type="catalytic activity">
    <reaction evidence="9 11">
        <text>uridine(1939) in 23S rRNA + S-adenosyl-L-methionine = 5-methyluridine(1939) in 23S rRNA + S-adenosyl-L-homocysteine + H(+)</text>
        <dbReference type="Rhea" id="RHEA:42908"/>
        <dbReference type="Rhea" id="RHEA-COMP:10278"/>
        <dbReference type="Rhea" id="RHEA-COMP:10279"/>
        <dbReference type="ChEBI" id="CHEBI:15378"/>
        <dbReference type="ChEBI" id="CHEBI:57856"/>
        <dbReference type="ChEBI" id="CHEBI:59789"/>
        <dbReference type="ChEBI" id="CHEBI:65315"/>
        <dbReference type="ChEBI" id="CHEBI:74447"/>
        <dbReference type="EC" id="2.1.1.190"/>
    </reaction>
</comment>
<evidence type="ECO:0000256" key="6">
    <source>
        <dbReference type="ARBA" id="ARBA00022723"/>
    </source>
</evidence>
<feature type="active site" evidence="13">
    <location>
        <position position="417"/>
    </location>
</feature>
<feature type="active site" description="Nucleophile" evidence="11 12">
    <location>
        <position position="417"/>
    </location>
</feature>
<feature type="binding site" evidence="11">
    <location>
        <position position="328"/>
    </location>
    <ligand>
        <name>S-adenosyl-L-methionine</name>
        <dbReference type="ChEBI" id="CHEBI:59789"/>
    </ligand>
</feature>
<evidence type="ECO:0000256" key="9">
    <source>
        <dbReference type="ARBA" id="ARBA00052756"/>
    </source>
</evidence>
<evidence type="ECO:0000256" key="4">
    <source>
        <dbReference type="ARBA" id="ARBA00022679"/>
    </source>
</evidence>
<feature type="binding site" evidence="11">
    <location>
        <position position="89"/>
    </location>
    <ligand>
        <name>[4Fe-4S] cluster</name>
        <dbReference type="ChEBI" id="CHEBI:49883"/>
    </ligand>
</feature>
<keyword evidence="2 11" id="KW-0698">rRNA processing</keyword>
<keyword evidence="4 11" id="KW-0808">Transferase</keyword>
<keyword evidence="5 11" id="KW-0949">S-adenosyl-L-methionine</keyword>
<sequence>MAQFFKAKPNKSKQLSSKLSLEITQLDHLGAGMAQYQGKVVFVAGGLPDEKVTVQLTEQKKNYAKAKLIKIDQASAQRREPNCPHYVECGGCDLQHLDVAAQRDHKQNALIDLMSKLGRDLVADEIVAPAITGEAWHYRRRARLATVFDKNTNHLQLGFRQTASSKIVSITQCNVLAKPLSDLITPFAANLNQLKSKSNLGHLELSQAENGLFAVLRVTKILPASDIRWLTEFAATHDICLLLQDNDNQLTQLHPQLLTEAGKQKVTLPFYSLAAENHPQQTVRCEFTPSNFVQVNGPINHDMVTQAVSWLDPQADERVLDLFCGVGNFSLPLASSAAKVIGVEGVPDMVQQAKNNAALNQLDNLSFHHADLSADLTHEKWLGKIDKLLLDPARAGAFESLQWLKKMRPKKVVYVSCNPASLARDSKVLIDQGYQLSKIGMVDMFPQTHHIEAMALFELNVS</sequence>
<feature type="binding site" evidence="11">
    <location>
        <position position="173"/>
    </location>
    <ligand>
        <name>[4Fe-4S] cluster</name>
        <dbReference type="ChEBI" id="CHEBI:49883"/>
    </ligand>
</feature>
<proteinExistence type="inferred from homology"/>
<evidence type="ECO:0000256" key="10">
    <source>
        <dbReference type="ARBA" id="ARBA00059995"/>
    </source>
</evidence>
<comment type="similarity">
    <text evidence="11">Belongs to the class I-like SAM-binding methyltransferase superfamily. RNA M5U methyltransferase family. RlmD subfamily.</text>
</comment>
<protein>
    <recommendedName>
        <fullName evidence="11">23S rRNA (uracil(1939)-C(5))-methyltransferase RlmD</fullName>
        <ecNumber evidence="11">2.1.1.190</ecNumber>
    </recommendedName>
    <alternativeName>
        <fullName evidence="11">23S rRNA(m5U1939)-methyltransferase</fullName>
    </alternativeName>
</protein>
<feature type="binding site" evidence="11">
    <location>
        <position position="92"/>
    </location>
    <ligand>
        <name>[4Fe-4S] cluster</name>
        <dbReference type="ChEBI" id="CHEBI:49883"/>
    </ligand>
</feature>
<keyword evidence="7 11" id="KW-0408">Iron</keyword>
<dbReference type="Gene3D" id="2.40.50.1070">
    <property type="match status" value="1"/>
</dbReference>
<accession>A0A9X3ALX2</accession>
<dbReference type="InterPro" id="IPR029063">
    <property type="entry name" value="SAM-dependent_MTases_sf"/>
</dbReference>
<comment type="function">
    <text evidence="10 11">Catalyzes the formation of 5-methyl-uridine at position 1939 (m5U1939) in 23S rRNA.</text>
</comment>
<dbReference type="EC" id="2.1.1.190" evidence="11"/>
<dbReference type="AlphaFoldDB" id="A0A9X3ALX2"/>
<reference evidence="15" key="1">
    <citation type="journal article" date="2023" name="Int. J. Syst. Evol. Microbiol.">
        <title>&lt;i&gt;Shewanella septentrionalis&lt;/i&gt; sp. nov. and &lt;i&gt;Shewanella holmiensis&lt;/i&gt; sp. nov., isolated from Baltic Sea water and sediments.</title>
        <authorList>
            <person name="Martin-Rodriguez A.J."/>
            <person name="Thorell K."/>
            <person name="Joffre E."/>
            <person name="Jensie-Markopoulos S."/>
            <person name="Moore E.R.B."/>
            <person name="Sjoling A."/>
        </authorList>
    </citation>
    <scope>NUCLEOTIDE SEQUENCE</scope>
    <source>
        <strain evidence="15">SP1S2-7</strain>
    </source>
</reference>
<dbReference type="PANTHER" id="PTHR11061">
    <property type="entry name" value="RNA M5U METHYLTRANSFERASE"/>
    <property type="match status" value="1"/>
</dbReference>
<keyword evidence="6 11" id="KW-0479">Metal-binding</keyword>
<dbReference type="Proteomes" id="UP001155546">
    <property type="component" value="Unassembled WGS sequence"/>
</dbReference>
<evidence type="ECO:0000256" key="12">
    <source>
        <dbReference type="PROSITE-ProRule" id="PRU01024"/>
    </source>
</evidence>
<dbReference type="FunFam" id="3.40.50.150:FF:000009">
    <property type="entry name" value="23S rRNA (Uracil(1939)-C(5))-methyltransferase RlmD"/>
    <property type="match status" value="1"/>
</dbReference>
<dbReference type="PROSITE" id="PS50926">
    <property type="entry name" value="TRAM"/>
    <property type="match status" value="1"/>
</dbReference>
<evidence type="ECO:0000259" key="14">
    <source>
        <dbReference type="PROSITE" id="PS50926"/>
    </source>
</evidence>
<dbReference type="InterPro" id="IPR010280">
    <property type="entry name" value="U5_MeTrfase_fam"/>
</dbReference>
<dbReference type="InterPro" id="IPR001566">
    <property type="entry name" value="23S_rRNA_MeTrfase_RlmD"/>
</dbReference>
<dbReference type="SUPFAM" id="SSF53335">
    <property type="entry name" value="S-adenosyl-L-methionine-dependent methyltransferases"/>
    <property type="match status" value="1"/>
</dbReference>
<dbReference type="PROSITE" id="PS01231">
    <property type="entry name" value="TRMA_2"/>
    <property type="match status" value="1"/>
</dbReference>
<evidence type="ECO:0000256" key="13">
    <source>
        <dbReference type="PROSITE-ProRule" id="PRU10015"/>
    </source>
</evidence>
<feature type="binding site" evidence="11 12">
    <location>
        <position position="323"/>
    </location>
    <ligand>
        <name>S-adenosyl-L-methionine</name>
        <dbReference type="ChEBI" id="CHEBI:59789"/>
    </ligand>
</feature>
<dbReference type="PANTHER" id="PTHR11061:SF49">
    <property type="entry name" value="23S RRNA (URACIL(1939)-C(5))-METHYLTRANSFERASE RLMD"/>
    <property type="match status" value="1"/>
</dbReference>
<dbReference type="NCBIfam" id="NF009639">
    <property type="entry name" value="PRK13168.1"/>
    <property type="match status" value="1"/>
</dbReference>
<dbReference type="GO" id="GO:0005506">
    <property type="term" value="F:iron ion binding"/>
    <property type="evidence" value="ECO:0007669"/>
    <property type="project" value="UniProtKB-UniRule"/>
</dbReference>